<dbReference type="InterPro" id="IPR019619">
    <property type="entry name" value="DUF2490"/>
</dbReference>
<proteinExistence type="predicted"/>
<dbReference type="EMBL" id="BARU01033739">
    <property type="protein sequence ID" value="GAH70884.1"/>
    <property type="molecule type" value="Genomic_DNA"/>
</dbReference>
<sequence length="73" mass="8312">MELTPLKLKPYIADEIFIDLNEVGYNKKRVYAGVSFKLAKNLKCAIFYMWQTTRTGGVCNDINVLGTKLGFTF</sequence>
<name>X1IXR2_9ZZZZ</name>
<comment type="caution">
    <text evidence="1">The sequence shown here is derived from an EMBL/GenBank/DDBJ whole genome shotgun (WGS) entry which is preliminary data.</text>
</comment>
<gene>
    <name evidence="1" type="ORF">S03H2_53043</name>
</gene>
<dbReference type="AlphaFoldDB" id="X1IXR2"/>
<organism evidence="1">
    <name type="scientific">marine sediment metagenome</name>
    <dbReference type="NCBI Taxonomy" id="412755"/>
    <lineage>
        <taxon>unclassified sequences</taxon>
        <taxon>metagenomes</taxon>
        <taxon>ecological metagenomes</taxon>
    </lineage>
</organism>
<dbReference type="Pfam" id="PF10677">
    <property type="entry name" value="DUF2490"/>
    <property type="match status" value="1"/>
</dbReference>
<accession>X1IXR2</accession>
<evidence type="ECO:0000313" key="1">
    <source>
        <dbReference type="EMBL" id="GAH70884.1"/>
    </source>
</evidence>
<protein>
    <submittedName>
        <fullName evidence="1">Uncharacterized protein</fullName>
    </submittedName>
</protein>
<reference evidence="1" key="1">
    <citation type="journal article" date="2014" name="Front. Microbiol.">
        <title>High frequency of phylogenetically diverse reductive dehalogenase-homologous genes in deep subseafloor sedimentary metagenomes.</title>
        <authorList>
            <person name="Kawai M."/>
            <person name="Futagami T."/>
            <person name="Toyoda A."/>
            <person name="Takaki Y."/>
            <person name="Nishi S."/>
            <person name="Hori S."/>
            <person name="Arai W."/>
            <person name="Tsubouchi T."/>
            <person name="Morono Y."/>
            <person name="Uchiyama I."/>
            <person name="Ito T."/>
            <person name="Fujiyama A."/>
            <person name="Inagaki F."/>
            <person name="Takami H."/>
        </authorList>
    </citation>
    <scope>NUCLEOTIDE SEQUENCE</scope>
    <source>
        <strain evidence="1">Expedition CK06-06</strain>
    </source>
</reference>